<evidence type="ECO:0000313" key="2">
    <source>
        <dbReference type="EnsemblPlants" id="OMERI04G12700.1"/>
    </source>
</evidence>
<reference evidence="2" key="1">
    <citation type="submission" date="2015-04" db="UniProtKB">
        <authorList>
            <consortium name="EnsemblPlants"/>
        </authorList>
    </citation>
    <scope>IDENTIFICATION</scope>
</reference>
<feature type="region of interest" description="Disordered" evidence="1">
    <location>
        <begin position="27"/>
        <end position="62"/>
    </location>
</feature>
<dbReference type="EnsemblPlants" id="OMERI04G12700.1">
    <property type="protein sequence ID" value="OMERI04G12700.1"/>
    <property type="gene ID" value="OMERI04G12700"/>
</dbReference>
<dbReference type="AlphaFoldDB" id="A0A0E0DEV0"/>
<evidence type="ECO:0000256" key="1">
    <source>
        <dbReference type="SAM" id="MobiDB-lite"/>
    </source>
</evidence>
<reference evidence="2" key="2">
    <citation type="submission" date="2018-05" db="EMBL/GenBank/DDBJ databases">
        <title>OmerRS3 (Oryza meridionalis Reference Sequence Version 3).</title>
        <authorList>
            <person name="Zhang J."/>
            <person name="Kudrna D."/>
            <person name="Lee S."/>
            <person name="Talag J."/>
            <person name="Welchert J."/>
            <person name="Wing R.A."/>
        </authorList>
    </citation>
    <scope>NUCLEOTIDE SEQUENCE [LARGE SCALE GENOMIC DNA]</scope>
    <source>
        <strain evidence="2">cv. OR44</strain>
    </source>
</reference>
<dbReference type="Gramene" id="OMERI04G12700.1">
    <property type="protein sequence ID" value="OMERI04G12700.1"/>
    <property type="gene ID" value="OMERI04G12700"/>
</dbReference>
<name>A0A0E0DEV0_9ORYZ</name>
<organism evidence="2">
    <name type="scientific">Oryza meridionalis</name>
    <dbReference type="NCBI Taxonomy" id="40149"/>
    <lineage>
        <taxon>Eukaryota</taxon>
        <taxon>Viridiplantae</taxon>
        <taxon>Streptophyta</taxon>
        <taxon>Embryophyta</taxon>
        <taxon>Tracheophyta</taxon>
        <taxon>Spermatophyta</taxon>
        <taxon>Magnoliopsida</taxon>
        <taxon>Liliopsida</taxon>
        <taxon>Poales</taxon>
        <taxon>Poaceae</taxon>
        <taxon>BOP clade</taxon>
        <taxon>Oryzoideae</taxon>
        <taxon>Oryzeae</taxon>
        <taxon>Oryzinae</taxon>
        <taxon>Oryza</taxon>
    </lineage>
</organism>
<sequence>MESSEIPNFFRDVAYRCRVIRTFGKRKPGQEGISVAKSEPNLQPWDDPRNDGVLENSPTTGY</sequence>
<proteinExistence type="predicted"/>
<evidence type="ECO:0000313" key="3">
    <source>
        <dbReference type="Proteomes" id="UP000008021"/>
    </source>
</evidence>
<accession>A0A0E0DEV0</accession>
<keyword evidence="3" id="KW-1185">Reference proteome</keyword>
<dbReference type="HOGENOM" id="CLU_2907962_0_0_1"/>
<protein>
    <submittedName>
        <fullName evidence="2">Uncharacterized protein</fullName>
    </submittedName>
</protein>
<dbReference type="Proteomes" id="UP000008021">
    <property type="component" value="Chromosome 4"/>
</dbReference>